<feature type="non-terminal residue" evidence="1">
    <location>
        <position position="1"/>
    </location>
</feature>
<dbReference type="Pfam" id="PF07721">
    <property type="entry name" value="TPR_4"/>
    <property type="match status" value="1"/>
</dbReference>
<organism evidence="1 2">
    <name type="scientific">Acinetobacter baumannii</name>
    <dbReference type="NCBI Taxonomy" id="470"/>
    <lineage>
        <taxon>Bacteria</taxon>
        <taxon>Pseudomonadati</taxon>
        <taxon>Pseudomonadota</taxon>
        <taxon>Gammaproteobacteria</taxon>
        <taxon>Moraxellales</taxon>
        <taxon>Moraxellaceae</taxon>
        <taxon>Acinetobacter</taxon>
        <taxon>Acinetobacter calcoaceticus/baumannii complex</taxon>
    </lineage>
</organism>
<dbReference type="InterPro" id="IPR011990">
    <property type="entry name" value="TPR-like_helical_dom_sf"/>
</dbReference>
<evidence type="ECO:0000313" key="1">
    <source>
        <dbReference type="EMBL" id="RSR17185.1"/>
    </source>
</evidence>
<evidence type="ECO:0008006" key="3">
    <source>
        <dbReference type="Google" id="ProtNLM"/>
    </source>
</evidence>
<dbReference type="Gene3D" id="1.25.40.10">
    <property type="entry name" value="Tetratricopeptide repeat domain"/>
    <property type="match status" value="1"/>
</dbReference>
<evidence type="ECO:0000313" key="2">
    <source>
        <dbReference type="Proteomes" id="UP000280073"/>
    </source>
</evidence>
<dbReference type="GO" id="GO:0042802">
    <property type="term" value="F:identical protein binding"/>
    <property type="evidence" value="ECO:0007669"/>
    <property type="project" value="InterPro"/>
</dbReference>
<dbReference type="EMBL" id="RFDI01002475">
    <property type="protein sequence ID" value="RSR17185.1"/>
    <property type="molecule type" value="Genomic_DNA"/>
</dbReference>
<name>A0A429M8Y7_ACIBA</name>
<gene>
    <name evidence="1" type="ORF">EA686_28295</name>
</gene>
<proteinExistence type="predicted"/>
<accession>A0A429M8Y7</accession>
<dbReference type="Pfam" id="PF14559">
    <property type="entry name" value="TPR_19"/>
    <property type="match status" value="1"/>
</dbReference>
<dbReference type="Proteomes" id="UP000280073">
    <property type="component" value="Unassembled WGS sequence"/>
</dbReference>
<comment type="caution">
    <text evidence="1">The sequence shown here is derived from an EMBL/GenBank/DDBJ whole genome shotgun (WGS) entry which is preliminary data.</text>
</comment>
<feature type="non-terminal residue" evidence="1">
    <location>
        <position position="170"/>
    </location>
</feature>
<reference evidence="1 2" key="1">
    <citation type="submission" date="2018-10" db="EMBL/GenBank/DDBJ databases">
        <title>GWAS and RNA-Seq identify cryptic mechanisms of antimicrobial resistance in Acinetobacter baumannii.</title>
        <authorList>
            <person name="Sahl J.W."/>
        </authorList>
    </citation>
    <scope>NUCLEOTIDE SEQUENCE [LARGE SCALE GENOMIC DNA]</scope>
    <source>
        <strain evidence="1 2">TG28175</strain>
    </source>
</reference>
<protein>
    <recommendedName>
        <fullName evidence="3">Tetratricopeptide repeat protein</fullName>
    </recommendedName>
</protein>
<sequence>AGEATENQLQSLASQKNLAGLLALSAFYLKQGDYTQAQATLEQAKSSGKPLVALIQTDIYLGQNKIDQAYNSIAPLQMTMPENKAFSYKLAEVLLRQGKYAQVQTLVQRFINKNARDIQGWQLLQQAANLDKNSPLRAVNVLRYRAEAQYWSGSEEDAIKSMLHAQRLAK</sequence>
<dbReference type="InterPro" id="IPR011717">
    <property type="entry name" value="TPR-4"/>
</dbReference>
<dbReference type="AlphaFoldDB" id="A0A429M8Y7"/>
<dbReference type="SUPFAM" id="SSF48452">
    <property type="entry name" value="TPR-like"/>
    <property type="match status" value="1"/>
</dbReference>